<dbReference type="Pfam" id="PF00296">
    <property type="entry name" value="Bac_luciferase"/>
    <property type="match status" value="1"/>
</dbReference>
<dbReference type="EMBL" id="JACHWY010000003">
    <property type="protein sequence ID" value="MBB3048719.1"/>
    <property type="molecule type" value="Genomic_DNA"/>
</dbReference>
<keyword evidence="2" id="KW-0503">Monooxygenase</keyword>
<dbReference type="Proteomes" id="UP000537130">
    <property type="component" value="Unassembled WGS sequence"/>
</dbReference>
<dbReference type="SUPFAM" id="SSF51679">
    <property type="entry name" value="Bacterial luciferase-like"/>
    <property type="match status" value="1"/>
</dbReference>
<evidence type="ECO:0000313" key="2">
    <source>
        <dbReference type="EMBL" id="MBB3048719.1"/>
    </source>
</evidence>
<feature type="domain" description="Luciferase-like" evidence="1">
    <location>
        <begin position="15"/>
        <end position="289"/>
    </location>
</feature>
<protein>
    <submittedName>
        <fullName evidence="2">Alkanesulfonate monooxygenase SsuD/methylene tetrahydromethanopterin reductase-like flavin-dependent oxidoreductase (Luciferase family)</fullName>
    </submittedName>
</protein>
<keyword evidence="3" id="KW-1185">Reference proteome</keyword>
<dbReference type="AlphaFoldDB" id="A0A7W4W8A5"/>
<dbReference type="GO" id="GO:0016705">
    <property type="term" value="F:oxidoreductase activity, acting on paired donors, with incorporation or reduction of molecular oxygen"/>
    <property type="evidence" value="ECO:0007669"/>
    <property type="project" value="InterPro"/>
</dbReference>
<gene>
    <name evidence="2" type="ORF">FHR99_002993</name>
</gene>
<dbReference type="RefSeq" id="WP_183411487.1">
    <property type="nucleotide sequence ID" value="NZ_JACHWY010000003.1"/>
</dbReference>
<comment type="caution">
    <text evidence="2">The sequence shown here is derived from an EMBL/GenBank/DDBJ whole genome shotgun (WGS) entry which is preliminary data.</text>
</comment>
<dbReference type="InterPro" id="IPR050766">
    <property type="entry name" value="Bact_Lucif_Oxidored"/>
</dbReference>
<dbReference type="GO" id="GO:0004497">
    <property type="term" value="F:monooxygenase activity"/>
    <property type="evidence" value="ECO:0007669"/>
    <property type="project" value="UniProtKB-KW"/>
</dbReference>
<name>A0A7W4W8A5_9GAMM</name>
<sequence length="324" mass="36549">MPSSLRLNMTGAETDPTQRSARYQAAIEMAEYADKHGFNYINVEEHHCAQNGWLPSPLTMASAIAARTQNAGIGIMALLVSLYDPVRLAEDVAVIDLISRGRLSFIAGLGYREIEFHALDKPFAERGKWMDHVLDTLLKAWGDEPFEYRGEMITVTPKPYTRPHPMFLVGGMSKVAARRAARFGLPFSPPMYDAELEAYYYEQLKAHGKQGFMVAPPEDFALWFVDENPDAAWAEIGHHFLNEVQEYNSWKRAGLARPMEMPSASVEEIRASGRYEIVTPEECIERMQADKDKNAVLHPLVGGMPLERGWRSLELYCEKVLPAL</sequence>
<proteinExistence type="predicted"/>
<dbReference type="InterPro" id="IPR036661">
    <property type="entry name" value="Luciferase-like_sf"/>
</dbReference>
<dbReference type="Gene3D" id="3.20.20.30">
    <property type="entry name" value="Luciferase-like domain"/>
    <property type="match status" value="1"/>
</dbReference>
<dbReference type="InterPro" id="IPR011251">
    <property type="entry name" value="Luciferase-like_dom"/>
</dbReference>
<dbReference type="PANTHER" id="PTHR30137:SF6">
    <property type="entry name" value="LUCIFERASE-LIKE MONOOXYGENASE"/>
    <property type="match status" value="1"/>
</dbReference>
<dbReference type="PANTHER" id="PTHR30137">
    <property type="entry name" value="LUCIFERASE-LIKE MONOOXYGENASE"/>
    <property type="match status" value="1"/>
</dbReference>
<organism evidence="2 3">
    <name type="scientific">Litorivivens lipolytica</name>
    <dbReference type="NCBI Taxonomy" id="1524264"/>
    <lineage>
        <taxon>Bacteria</taxon>
        <taxon>Pseudomonadati</taxon>
        <taxon>Pseudomonadota</taxon>
        <taxon>Gammaproteobacteria</taxon>
        <taxon>Litorivivens</taxon>
    </lineage>
</organism>
<evidence type="ECO:0000313" key="3">
    <source>
        <dbReference type="Proteomes" id="UP000537130"/>
    </source>
</evidence>
<reference evidence="2 3" key="1">
    <citation type="submission" date="2020-08" db="EMBL/GenBank/DDBJ databases">
        <title>Genomic Encyclopedia of Type Strains, Phase III (KMG-III): the genomes of soil and plant-associated and newly described type strains.</title>
        <authorList>
            <person name="Whitman W."/>
        </authorList>
    </citation>
    <scope>NUCLEOTIDE SEQUENCE [LARGE SCALE GENOMIC DNA]</scope>
    <source>
        <strain evidence="2 3">CECT 8654</strain>
    </source>
</reference>
<evidence type="ECO:0000259" key="1">
    <source>
        <dbReference type="Pfam" id="PF00296"/>
    </source>
</evidence>
<accession>A0A7W4W8A5</accession>
<keyword evidence="2" id="KW-0560">Oxidoreductase</keyword>
<dbReference type="GO" id="GO:0005829">
    <property type="term" value="C:cytosol"/>
    <property type="evidence" value="ECO:0007669"/>
    <property type="project" value="TreeGrafter"/>
</dbReference>